<accession>A0A372JMD9</accession>
<gene>
    <name evidence="1" type="ORF">DZF91_16725</name>
</gene>
<dbReference type="OrthoDB" id="69974at2"/>
<reference evidence="1 2" key="1">
    <citation type="submission" date="2018-08" db="EMBL/GenBank/DDBJ databases">
        <title>Actinomadura jelena sp. nov., a novel Actinomycete isolated from soil in Chad.</title>
        <authorList>
            <person name="Shi L."/>
        </authorList>
    </citation>
    <scope>NUCLEOTIDE SEQUENCE [LARGE SCALE GENOMIC DNA]</scope>
    <source>
        <strain evidence="1 2">NEAU-G17</strain>
    </source>
</reference>
<sequence>MKGDFEIHLTVAASDASRAREAAAARGLKLTLIELARGRTPTQPMLSLRRSGTGDTVLAEAARTARDLRGDGLRVVRVKVEAAPWNDGVPRTDAEGDALGSYFEHHVKLLLAPESDPAALAALAALAVPHGAHVSRNVRRVRPDGRPERFVTQRCHRVGAPTAGARLDALVGALRAAGHEIAEVEREYVVHDDTPSLDDGWITEDPR</sequence>
<name>A0A372JMD9_9ACTN</name>
<dbReference type="AlphaFoldDB" id="A0A372JMD9"/>
<evidence type="ECO:0000313" key="1">
    <source>
        <dbReference type="EMBL" id="RFU40518.1"/>
    </source>
</evidence>
<protein>
    <submittedName>
        <fullName evidence="1">Uncharacterized protein</fullName>
    </submittedName>
</protein>
<comment type="caution">
    <text evidence="1">The sequence shown here is derived from an EMBL/GenBank/DDBJ whole genome shotgun (WGS) entry which is preliminary data.</text>
</comment>
<dbReference type="EMBL" id="QURH01000282">
    <property type="protein sequence ID" value="RFU40518.1"/>
    <property type="molecule type" value="Genomic_DNA"/>
</dbReference>
<dbReference type="Proteomes" id="UP000261811">
    <property type="component" value="Unassembled WGS sequence"/>
</dbReference>
<organism evidence="1 2">
    <name type="scientific">Actinomadura logoneensis</name>
    <dbReference type="NCBI Taxonomy" id="2293572"/>
    <lineage>
        <taxon>Bacteria</taxon>
        <taxon>Bacillati</taxon>
        <taxon>Actinomycetota</taxon>
        <taxon>Actinomycetes</taxon>
        <taxon>Streptosporangiales</taxon>
        <taxon>Thermomonosporaceae</taxon>
        <taxon>Actinomadura</taxon>
    </lineage>
</organism>
<evidence type="ECO:0000313" key="2">
    <source>
        <dbReference type="Proteomes" id="UP000261811"/>
    </source>
</evidence>
<keyword evidence="2" id="KW-1185">Reference proteome</keyword>
<proteinExistence type="predicted"/>